<sequence length="108" mass="12443">MTEQEIEKDDGIFFSLEIKDSKYEILNSLNGTPPIGRISDITSQETDEVDIQTWLQSFVREFGYTEELSPEEILILFTKETGSITFTGPFGKLEIFKDCNITFDRYPT</sequence>
<name>A0A0G0BNU9_9BACT</name>
<dbReference type="AlphaFoldDB" id="A0A0G0BNU9"/>
<dbReference type="Proteomes" id="UP000033866">
    <property type="component" value="Unassembled WGS sequence"/>
</dbReference>
<organism evidence="1 2">
    <name type="scientific">candidate division WS6 bacterium GW2011_GWE1_34_7</name>
    <dbReference type="NCBI Taxonomy" id="1619093"/>
    <lineage>
        <taxon>Bacteria</taxon>
        <taxon>Candidatus Dojkabacteria</taxon>
    </lineage>
</organism>
<proteinExistence type="predicted"/>
<accession>A0A0G0BNU9</accession>
<gene>
    <name evidence="1" type="ORF">UR61_C0026G0004</name>
</gene>
<reference evidence="1 2" key="1">
    <citation type="journal article" date="2015" name="Nature">
        <title>rRNA introns, odd ribosomes, and small enigmatic genomes across a large radiation of phyla.</title>
        <authorList>
            <person name="Brown C.T."/>
            <person name="Hug L.A."/>
            <person name="Thomas B.C."/>
            <person name="Sharon I."/>
            <person name="Castelle C.J."/>
            <person name="Singh A."/>
            <person name="Wilkins M.J."/>
            <person name="Williams K.H."/>
            <person name="Banfield J.F."/>
        </authorList>
    </citation>
    <scope>NUCLEOTIDE SEQUENCE [LARGE SCALE GENOMIC DNA]</scope>
</reference>
<dbReference type="EMBL" id="LBPV01000026">
    <property type="protein sequence ID" value="KKP65331.1"/>
    <property type="molecule type" value="Genomic_DNA"/>
</dbReference>
<comment type="caution">
    <text evidence="1">The sequence shown here is derived from an EMBL/GenBank/DDBJ whole genome shotgun (WGS) entry which is preliminary data.</text>
</comment>
<protein>
    <submittedName>
        <fullName evidence="1">Uncharacterized protein</fullName>
    </submittedName>
</protein>
<evidence type="ECO:0000313" key="1">
    <source>
        <dbReference type="EMBL" id="KKP65331.1"/>
    </source>
</evidence>
<evidence type="ECO:0000313" key="2">
    <source>
        <dbReference type="Proteomes" id="UP000033866"/>
    </source>
</evidence>